<dbReference type="InterPro" id="IPR009022">
    <property type="entry name" value="EFG_III"/>
</dbReference>
<dbReference type="Pfam" id="PF00177">
    <property type="entry name" value="Ribosomal_S7"/>
    <property type="match status" value="1"/>
</dbReference>
<dbReference type="Gene3D" id="3.40.50.300">
    <property type="entry name" value="P-loop containing nucleotide triphosphate hydrolases"/>
    <property type="match status" value="1"/>
</dbReference>
<dbReference type="CDD" id="cd03713">
    <property type="entry name" value="EFG_mtEFG_C"/>
    <property type="match status" value="1"/>
</dbReference>
<keyword evidence="10 12" id="KW-0687">Ribonucleoprotein</keyword>
<comment type="caution">
    <text evidence="15">The sequence shown here is derived from an EMBL/GenBank/DDBJ whole genome shotgun (WGS) entry which is preliminary data.</text>
</comment>
<comment type="subcellular location">
    <subcellularLocation>
        <location evidence="11">Cytoplasm</location>
    </subcellularLocation>
</comment>
<comment type="subunit">
    <text evidence="12">Part of the 30S ribosomal subunit. Contacts proteins S9 and S11.</text>
</comment>
<dbReference type="FunFam" id="3.30.70.240:FF:000001">
    <property type="entry name" value="Elongation factor G"/>
    <property type="match status" value="1"/>
</dbReference>
<keyword evidence="7 11" id="KW-0648">Protein biosynthesis</keyword>
<keyword evidence="11" id="KW-0963">Cytoplasm</keyword>
<dbReference type="NCBIfam" id="TIGR00231">
    <property type="entry name" value="small_GTP"/>
    <property type="match status" value="1"/>
</dbReference>
<dbReference type="Gene3D" id="3.30.230.10">
    <property type="match status" value="1"/>
</dbReference>
<protein>
    <recommendedName>
        <fullName evidence="11 12">Multifunctional fusion protein</fullName>
    </recommendedName>
    <domain>
        <recommendedName>
            <fullName evidence="11">Elongation factor G</fullName>
            <shortName evidence="11">EF-G</shortName>
        </recommendedName>
    </domain>
    <domain>
        <recommendedName>
            <fullName evidence="12">Small ribosomal subunit protein uS7</fullName>
        </recommendedName>
    </domain>
</protein>
<evidence type="ECO:0000256" key="11">
    <source>
        <dbReference type="HAMAP-Rule" id="MF_00054"/>
    </source>
</evidence>
<keyword evidence="12" id="KW-0820">tRNA-binding</keyword>
<keyword evidence="4 11" id="KW-0547">Nucleotide-binding</keyword>
<dbReference type="InterPro" id="IPR009000">
    <property type="entry name" value="Transl_B-barrel_sf"/>
</dbReference>
<dbReference type="CDD" id="cd01434">
    <property type="entry name" value="EFG_mtEFG1_IV"/>
    <property type="match status" value="1"/>
</dbReference>
<dbReference type="InterPro" id="IPR004540">
    <property type="entry name" value="Transl_elong_EFG/EF2"/>
</dbReference>
<comment type="similarity">
    <text evidence="1 11">Belongs to the TRAFAC class translation factor GTPase superfamily. Classic translation factor GTPase family. EF-G/EF-2 subfamily.</text>
</comment>
<dbReference type="SUPFAM" id="SSF54211">
    <property type="entry name" value="Ribosomal protein S5 domain 2-like"/>
    <property type="match status" value="1"/>
</dbReference>
<evidence type="ECO:0000256" key="8">
    <source>
        <dbReference type="ARBA" id="ARBA00022980"/>
    </source>
</evidence>
<dbReference type="Pfam" id="PF14492">
    <property type="entry name" value="EFG_III"/>
    <property type="match status" value="1"/>
</dbReference>
<dbReference type="Pfam" id="PF03764">
    <property type="entry name" value="EFG_IV"/>
    <property type="match status" value="1"/>
</dbReference>
<dbReference type="InterPro" id="IPR000795">
    <property type="entry name" value="T_Tr_GTP-bd_dom"/>
</dbReference>
<dbReference type="InterPro" id="IPR020606">
    <property type="entry name" value="Ribosomal_uS7_CS"/>
</dbReference>
<dbReference type="Gene3D" id="1.10.455.10">
    <property type="entry name" value="Ribosomal protein S7 domain"/>
    <property type="match status" value="1"/>
</dbReference>
<feature type="binding site" evidence="11">
    <location>
        <begin position="149"/>
        <end position="156"/>
    </location>
    <ligand>
        <name>GTP</name>
        <dbReference type="ChEBI" id="CHEBI:37565"/>
    </ligand>
</feature>
<evidence type="ECO:0000256" key="10">
    <source>
        <dbReference type="ARBA" id="ARBA00023274"/>
    </source>
</evidence>
<evidence type="ECO:0000256" key="2">
    <source>
        <dbReference type="ARBA" id="ARBA00007151"/>
    </source>
</evidence>
<comment type="function">
    <text evidence="11">Catalyzes the GTP-dependent ribosomal translocation step during translation elongation. During this step, the ribosome changes from the pre-translocational (PRE) to the post-translocational (POST) state as the newly formed A-site-bound peptidyl-tRNA and P-site-bound deacylated tRNA move to the P and E sites, respectively. Catalyzes the coordinated movement of the two tRNA molecules, the mRNA and conformational changes in the ribosome.</text>
</comment>
<dbReference type="SUPFAM" id="SSF52540">
    <property type="entry name" value="P-loop containing nucleoside triphosphate hydrolases"/>
    <property type="match status" value="1"/>
</dbReference>
<dbReference type="PROSITE" id="PS00301">
    <property type="entry name" value="G_TR_1"/>
    <property type="match status" value="1"/>
</dbReference>
<dbReference type="GO" id="GO:0003746">
    <property type="term" value="F:translation elongation factor activity"/>
    <property type="evidence" value="ECO:0007669"/>
    <property type="project" value="UniProtKB-UniRule"/>
</dbReference>
<evidence type="ECO:0000256" key="7">
    <source>
        <dbReference type="ARBA" id="ARBA00022917"/>
    </source>
</evidence>
<proteinExistence type="inferred from homology"/>
<dbReference type="PROSITE" id="PS51722">
    <property type="entry name" value="G_TR_2"/>
    <property type="match status" value="1"/>
</dbReference>
<dbReference type="Proteomes" id="UP000033977">
    <property type="component" value="Unassembled WGS sequence"/>
</dbReference>
<keyword evidence="9 11" id="KW-0342">GTP-binding</keyword>
<dbReference type="CDD" id="cd01886">
    <property type="entry name" value="EF-G"/>
    <property type="match status" value="1"/>
</dbReference>
<evidence type="ECO:0000256" key="9">
    <source>
        <dbReference type="ARBA" id="ARBA00023134"/>
    </source>
</evidence>
<dbReference type="Pfam" id="PF03144">
    <property type="entry name" value="GTP_EFTU_D2"/>
    <property type="match status" value="1"/>
</dbReference>
<keyword evidence="8 12" id="KW-0689">Ribosomal protein</keyword>
<dbReference type="Gene3D" id="3.30.70.240">
    <property type="match status" value="1"/>
</dbReference>
<gene>
    <name evidence="11" type="primary">fusA</name>
    <name evidence="12" type="synonym">rpsG</name>
    <name evidence="15" type="ORF">UW49_C0007G0012</name>
</gene>
<dbReference type="InterPro" id="IPR027417">
    <property type="entry name" value="P-loop_NTPase"/>
</dbReference>
<dbReference type="AlphaFoldDB" id="A0A0G1KLI3"/>
<dbReference type="InterPro" id="IPR035649">
    <property type="entry name" value="EFG_V"/>
</dbReference>
<dbReference type="Gene3D" id="3.30.70.870">
    <property type="entry name" value="Elongation Factor G (Translational Gtpase), domain 3"/>
    <property type="match status" value="1"/>
</dbReference>
<evidence type="ECO:0000256" key="13">
    <source>
        <dbReference type="RuleBase" id="RU003619"/>
    </source>
</evidence>
<dbReference type="GO" id="GO:0019843">
    <property type="term" value="F:rRNA binding"/>
    <property type="evidence" value="ECO:0007669"/>
    <property type="project" value="UniProtKB-UniRule"/>
</dbReference>
<dbReference type="PRINTS" id="PR00315">
    <property type="entry name" value="ELONGATNFCT"/>
</dbReference>
<evidence type="ECO:0000259" key="14">
    <source>
        <dbReference type="PROSITE" id="PS51722"/>
    </source>
</evidence>
<dbReference type="InterPro" id="IPR031157">
    <property type="entry name" value="G_TR_CS"/>
</dbReference>
<dbReference type="PROSITE" id="PS00052">
    <property type="entry name" value="RIBOSOMAL_S7"/>
    <property type="match status" value="1"/>
</dbReference>
<dbReference type="Pfam" id="PF00009">
    <property type="entry name" value="GTP_EFTU"/>
    <property type="match status" value="1"/>
</dbReference>
<dbReference type="GO" id="GO:0003735">
    <property type="term" value="F:structural constituent of ribosome"/>
    <property type="evidence" value="ECO:0007669"/>
    <property type="project" value="InterPro"/>
</dbReference>
<dbReference type="InterPro" id="IPR036823">
    <property type="entry name" value="Ribosomal_uS7_dom_sf"/>
</dbReference>
<dbReference type="InterPro" id="IPR014721">
    <property type="entry name" value="Ribsml_uS5_D2-typ_fold_subgr"/>
</dbReference>
<keyword evidence="5 11" id="KW-0251">Elongation factor</keyword>
<dbReference type="SMART" id="SM00838">
    <property type="entry name" value="EFG_C"/>
    <property type="match status" value="1"/>
</dbReference>
<dbReference type="GO" id="GO:0005525">
    <property type="term" value="F:GTP binding"/>
    <property type="evidence" value="ECO:0007669"/>
    <property type="project" value="UniProtKB-UniRule"/>
</dbReference>
<feature type="domain" description="Tr-type G" evidence="14">
    <location>
        <begin position="140"/>
        <end position="435"/>
    </location>
</feature>
<dbReference type="InterPro" id="IPR005225">
    <property type="entry name" value="Small_GTP-bd"/>
</dbReference>
<dbReference type="NCBIfam" id="TIGR01029">
    <property type="entry name" value="rpsG_bact"/>
    <property type="match status" value="1"/>
</dbReference>
<dbReference type="GO" id="GO:0003924">
    <property type="term" value="F:GTPase activity"/>
    <property type="evidence" value="ECO:0007669"/>
    <property type="project" value="InterPro"/>
</dbReference>
<accession>A0A0G1KLI3</accession>
<evidence type="ECO:0000313" key="15">
    <source>
        <dbReference type="EMBL" id="KKT57132.1"/>
    </source>
</evidence>
<dbReference type="SUPFAM" id="SSF50447">
    <property type="entry name" value="Translation proteins"/>
    <property type="match status" value="1"/>
</dbReference>
<feature type="binding site" evidence="11">
    <location>
        <begin position="288"/>
        <end position="291"/>
    </location>
    <ligand>
        <name>GTP</name>
        <dbReference type="ChEBI" id="CHEBI:37565"/>
    </ligand>
</feature>
<dbReference type="FunFam" id="3.30.230.10:FF:000003">
    <property type="entry name" value="Elongation factor G"/>
    <property type="match status" value="1"/>
</dbReference>
<dbReference type="InterPro" id="IPR004161">
    <property type="entry name" value="EFTu-like_2"/>
</dbReference>
<dbReference type="InterPro" id="IPR020568">
    <property type="entry name" value="Ribosomal_Su5_D2-typ_SF"/>
</dbReference>
<dbReference type="Gene3D" id="2.40.30.10">
    <property type="entry name" value="Translation factors"/>
    <property type="match status" value="1"/>
</dbReference>
<dbReference type="InterPro" id="IPR023798">
    <property type="entry name" value="Ribosomal_uS7_dom"/>
</dbReference>
<evidence type="ECO:0000313" key="16">
    <source>
        <dbReference type="Proteomes" id="UP000033977"/>
    </source>
</evidence>
<dbReference type="FunFam" id="3.30.70.870:FF:000001">
    <property type="entry name" value="Elongation factor G"/>
    <property type="match status" value="1"/>
</dbReference>
<dbReference type="HAMAP" id="MF_00480_B">
    <property type="entry name" value="Ribosomal_uS7_B"/>
    <property type="match status" value="1"/>
</dbReference>
<evidence type="ECO:0000256" key="3">
    <source>
        <dbReference type="ARBA" id="ARBA00022730"/>
    </source>
</evidence>
<dbReference type="InterPro" id="IPR041095">
    <property type="entry name" value="EFG_II"/>
</dbReference>
<reference evidence="15 16" key="1">
    <citation type="journal article" date="2015" name="Nature">
        <title>rRNA introns, odd ribosomes, and small enigmatic genomes across a large radiation of phyla.</title>
        <authorList>
            <person name="Brown C.T."/>
            <person name="Hug L.A."/>
            <person name="Thomas B.C."/>
            <person name="Sharon I."/>
            <person name="Castelle C.J."/>
            <person name="Singh A."/>
            <person name="Wilkins M.J."/>
            <person name="Williams K.H."/>
            <person name="Banfield J.F."/>
        </authorList>
    </citation>
    <scope>NUCLEOTIDE SEQUENCE [LARGE SCALE GENOMIC DNA]</scope>
</reference>
<comment type="function">
    <text evidence="12">One of the primary rRNA binding proteins, it binds directly to 16S rRNA where it nucleates assembly of the head domain of the 30S subunit. Is located at the subunit interface close to the decoding center, probably blocks exit of the E-site tRNA.</text>
</comment>
<dbReference type="InterPro" id="IPR005717">
    <property type="entry name" value="Ribosomal_uS7_bac/org-type"/>
</dbReference>
<dbReference type="NCBIfam" id="NF009381">
    <property type="entry name" value="PRK12740.1-5"/>
    <property type="match status" value="1"/>
</dbReference>
<organism evidence="15 16">
    <name type="scientific">Candidatus Giovannonibacteria bacterium GW2011_GWB1_44_23</name>
    <dbReference type="NCBI Taxonomy" id="1618652"/>
    <lineage>
        <taxon>Bacteria</taxon>
        <taxon>Candidatus Giovannoniibacteriota</taxon>
    </lineage>
</organism>
<dbReference type="SUPFAM" id="SSF47973">
    <property type="entry name" value="Ribosomal protein S7"/>
    <property type="match status" value="1"/>
</dbReference>
<dbReference type="SMART" id="SM00889">
    <property type="entry name" value="EFG_IV"/>
    <property type="match status" value="1"/>
</dbReference>
<dbReference type="PATRIC" id="fig|1618652.3.peg.484"/>
<dbReference type="CDD" id="cd16262">
    <property type="entry name" value="EFG_III"/>
    <property type="match status" value="1"/>
</dbReference>
<dbReference type="NCBIfam" id="TIGR00484">
    <property type="entry name" value="EF-G"/>
    <property type="match status" value="1"/>
</dbReference>
<dbReference type="InterPro" id="IPR047872">
    <property type="entry name" value="EFG_IV"/>
</dbReference>
<dbReference type="GO" id="GO:0000049">
    <property type="term" value="F:tRNA binding"/>
    <property type="evidence" value="ECO:0007669"/>
    <property type="project" value="UniProtKB-UniRule"/>
</dbReference>
<dbReference type="FunFam" id="3.40.50.300:FF:000029">
    <property type="entry name" value="Elongation factor G"/>
    <property type="match status" value="1"/>
</dbReference>
<dbReference type="InterPro" id="IPR005517">
    <property type="entry name" value="Transl_elong_EFG/EF2_IV"/>
</dbReference>
<evidence type="ECO:0000256" key="12">
    <source>
        <dbReference type="HAMAP-Rule" id="MF_00480"/>
    </source>
</evidence>
<evidence type="ECO:0000256" key="1">
    <source>
        <dbReference type="ARBA" id="ARBA00005870"/>
    </source>
</evidence>
<dbReference type="PANTHER" id="PTHR43261:SF1">
    <property type="entry name" value="RIBOSOME-RELEASING FACTOR 2, MITOCHONDRIAL"/>
    <property type="match status" value="1"/>
</dbReference>
<dbReference type="CDD" id="cd04088">
    <property type="entry name" value="EFG_mtEFG_II"/>
    <property type="match status" value="1"/>
</dbReference>
<dbReference type="Pfam" id="PF00679">
    <property type="entry name" value="EFG_C"/>
    <property type="match status" value="1"/>
</dbReference>
<dbReference type="InterPro" id="IPR000640">
    <property type="entry name" value="EFG_V-like"/>
</dbReference>
<dbReference type="GO" id="GO:0015935">
    <property type="term" value="C:small ribosomal subunit"/>
    <property type="evidence" value="ECO:0007669"/>
    <property type="project" value="InterPro"/>
</dbReference>
<dbReference type="HAMAP" id="MF_00054_B">
    <property type="entry name" value="EF_G_EF_2_B"/>
    <property type="match status" value="1"/>
</dbReference>
<dbReference type="GO" id="GO:0005737">
    <property type="term" value="C:cytoplasm"/>
    <property type="evidence" value="ECO:0007669"/>
    <property type="project" value="UniProtKB-SubCell"/>
</dbReference>
<evidence type="ECO:0000256" key="4">
    <source>
        <dbReference type="ARBA" id="ARBA00022741"/>
    </source>
</evidence>
<dbReference type="FunFam" id="2.40.30.10:FF:000006">
    <property type="entry name" value="Elongation factor G"/>
    <property type="match status" value="1"/>
</dbReference>
<name>A0A0G1KLI3_9BACT</name>
<dbReference type="EMBL" id="LCIN01000007">
    <property type="protein sequence ID" value="KKT57132.1"/>
    <property type="molecule type" value="Genomic_DNA"/>
</dbReference>
<evidence type="ECO:0000256" key="6">
    <source>
        <dbReference type="ARBA" id="ARBA00022884"/>
    </source>
</evidence>
<dbReference type="CDD" id="cd14869">
    <property type="entry name" value="uS7_Bacteria"/>
    <property type="match status" value="1"/>
</dbReference>
<feature type="binding site" evidence="11">
    <location>
        <begin position="234"/>
        <end position="238"/>
    </location>
    <ligand>
        <name>GTP</name>
        <dbReference type="ChEBI" id="CHEBI:37565"/>
    </ligand>
</feature>
<keyword evidence="3 12" id="KW-0699">rRNA-binding</keyword>
<keyword evidence="6 12" id="KW-0694">RNA-binding</keyword>
<evidence type="ECO:0000256" key="5">
    <source>
        <dbReference type="ARBA" id="ARBA00022768"/>
    </source>
</evidence>
<dbReference type="PANTHER" id="PTHR43261">
    <property type="entry name" value="TRANSLATION ELONGATION FACTOR G-RELATED"/>
    <property type="match status" value="1"/>
</dbReference>
<comment type="similarity">
    <text evidence="2 12 13">Belongs to the universal ribosomal protein uS7 family.</text>
</comment>
<dbReference type="InterPro" id="IPR035647">
    <property type="entry name" value="EFG_III/V"/>
</dbReference>
<sequence length="843" mass="94196">MRRKKKEKRELVLDAIYDSSLISKLTNHLMFSGKKSTAQKIIWGALEEIKKVKKTESPVEVLESAIKNVTPMVEIRPRRIGGATYQVPREVQPDRGFSLASRWLISAARAKKGKPMAKKLAEEILLATKNEGAAREYPLERVRDIGIIAHIDAGKTTVTERVLFYTGVSHKIGEVHEGEAVMDWMEQERERGITITAAATTCFWTPTYLGAWNNADENAEKRGKENEYRINIIDTPGHVDFTVEVERSLRVLDGGVVVFDGVAGVEPQSETVWRQADKYNVPRICFINKLDRLGASFEKSFNSILDRLTPNAVAVTIPVGLEGDFSGAIDLMRMKCITFEGEHGEKIVESEIPENKTVEAEKWKHKLIERIAEQDDALTEKYLNGKEISLDELRKNLRAATLSYKLVPVFCGSALKNKAVQLMLDGVVDYLPSPQDLPPVKGIDPETGAEIFREPKDETPFTALAFKLQTDPYVGQLTYFRVYAGTLPAGSYVLNMRTEDKERVGRILRMHANRREEVKEMQAGDIGAIVGLKNTKTGDTLCDPGNPIQLESIIFPEPVVSLRIEPKTKADQERMGLALHRLSEEDPTFRIKGDEETMETIISGMGELHLEIIVDRMKREFKVGANVGRPQVAYKETIKKTAEAEGKYIKQSGGHGQYGHVWLRVEPQERGKGFEFLNEIKGGVIPQEFIPAVEKGIKEALEKGVIASFPLVDMKVALYDGSYHDVDSSEAAFKIAGSIALQEAAKRAQAVLLEPIMKVEVVTPEQFLGDVTGDLSSKRGKIEQMSERGNARVVDAKVPLSEMFGYVTKLRSMTEGRASYSMEFSHYEEVPQTIAELIKEGKK</sequence>
<dbReference type="SUPFAM" id="SSF54980">
    <property type="entry name" value="EF-G C-terminal domain-like"/>
    <property type="match status" value="2"/>
</dbReference>
<dbReference type="GO" id="GO:0032790">
    <property type="term" value="P:ribosome disassembly"/>
    <property type="evidence" value="ECO:0007669"/>
    <property type="project" value="TreeGrafter"/>
</dbReference>